<evidence type="ECO:0000256" key="2">
    <source>
        <dbReference type="ARBA" id="ARBA00022857"/>
    </source>
</evidence>
<dbReference type="GO" id="GO:0043565">
    <property type="term" value="F:sequence-specific DNA binding"/>
    <property type="evidence" value="ECO:0007669"/>
    <property type="project" value="TreeGrafter"/>
</dbReference>
<protein>
    <recommendedName>
        <fullName evidence="10">Xylanolytic transcriptional activator regulatory domain-containing protein</fullName>
    </recommendedName>
</protein>
<keyword evidence="2" id="KW-0521">NADP</keyword>
<keyword evidence="3" id="KW-0560">Oxidoreductase</keyword>
<evidence type="ECO:0000313" key="11">
    <source>
        <dbReference type="EMBL" id="KAG5660199.1"/>
    </source>
</evidence>
<feature type="compositionally biased region" description="Polar residues" evidence="8">
    <location>
        <begin position="24"/>
        <end position="46"/>
    </location>
</feature>
<accession>A0A9P7H1S1</accession>
<reference evidence="11" key="1">
    <citation type="submission" date="2021-04" db="EMBL/GenBank/DDBJ databases">
        <title>Draft genome of Fusarium avenaceum strain F156N33, isolated from an atmospheric sample in Virginia.</title>
        <authorList>
            <person name="Yang S."/>
            <person name="Vinatzer B.A."/>
            <person name="Coleman J."/>
        </authorList>
    </citation>
    <scope>NUCLEOTIDE SEQUENCE</scope>
    <source>
        <strain evidence="11">F156N33</strain>
    </source>
</reference>
<dbReference type="GO" id="GO:0045944">
    <property type="term" value="P:positive regulation of transcription by RNA polymerase II"/>
    <property type="evidence" value="ECO:0007669"/>
    <property type="project" value="TreeGrafter"/>
</dbReference>
<dbReference type="SUPFAM" id="SSF51735">
    <property type="entry name" value="NAD(P)-binding Rossmann-fold domains"/>
    <property type="match status" value="1"/>
</dbReference>
<keyword evidence="12" id="KW-1185">Reference proteome</keyword>
<evidence type="ECO:0000256" key="4">
    <source>
        <dbReference type="ARBA" id="ARBA00023015"/>
    </source>
</evidence>
<evidence type="ECO:0000256" key="6">
    <source>
        <dbReference type="ARBA" id="ARBA00023163"/>
    </source>
</evidence>
<feature type="transmembrane region" description="Helical" evidence="9">
    <location>
        <begin position="500"/>
        <end position="519"/>
    </location>
</feature>
<dbReference type="GO" id="GO:0006351">
    <property type="term" value="P:DNA-templated transcription"/>
    <property type="evidence" value="ECO:0007669"/>
    <property type="project" value="InterPro"/>
</dbReference>
<dbReference type="PANTHER" id="PTHR47540">
    <property type="entry name" value="THIAMINE REPRESSIBLE GENES REGULATORY PROTEIN THI5"/>
    <property type="match status" value="1"/>
</dbReference>
<dbReference type="Gene3D" id="3.40.50.720">
    <property type="entry name" value="NAD(P)-binding Rossmann-like Domain"/>
    <property type="match status" value="1"/>
</dbReference>
<dbReference type="FunFam" id="3.40.50.720:FF:000047">
    <property type="entry name" value="NADP-dependent L-serine/L-allo-threonine dehydrogenase"/>
    <property type="match status" value="1"/>
</dbReference>
<dbReference type="InterPro" id="IPR020904">
    <property type="entry name" value="Sc_DH/Rdtase_CS"/>
</dbReference>
<dbReference type="InterPro" id="IPR036291">
    <property type="entry name" value="NAD(P)-bd_dom_sf"/>
</dbReference>
<organism evidence="11 12">
    <name type="scientific">Fusarium avenaceum</name>
    <dbReference type="NCBI Taxonomy" id="40199"/>
    <lineage>
        <taxon>Eukaryota</taxon>
        <taxon>Fungi</taxon>
        <taxon>Dikarya</taxon>
        <taxon>Ascomycota</taxon>
        <taxon>Pezizomycotina</taxon>
        <taxon>Sordariomycetes</taxon>
        <taxon>Hypocreomycetidae</taxon>
        <taxon>Hypocreales</taxon>
        <taxon>Nectriaceae</taxon>
        <taxon>Fusarium</taxon>
        <taxon>Fusarium tricinctum species complex</taxon>
    </lineage>
</organism>
<comment type="caution">
    <text evidence="11">The sequence shown here is derived from an EMBL/GenBank/DDBJ whole genome shotgun (WGS) entry which is preliminary data.</text>
</comment>
<dbReference type="Pfam" id="PF04082">
    <property type="entry name" value="Fungal_trans"/>
    <property type="match status" value="1"/>
</dbReference>
<keyword evidence="9" id="KW-1133">Transmembrane helix</keyword>
<keyword evidence="6" id="KW-0804">Transcription</keyword>
<dbReference type="PRINTS" id="PR00081">
    <property type="entry name" value="GDHRDH"/>
</dbReference>
<dbReference type="PROSITE" id="PS00061">
    <property type="entry name" value="ADH_SHORT"/>
    <property type="match status" value="1"/>
</dbReference>
<dbReference type="CDD" id="cd12148">
    <property type="entry name" value="fungal_TF_MHR"/>
    <property type="match status" value="1"/>
</dbReference>
<evidence type="ECO:0000256" key="3">
    <source>
        <dbReference type="ARBA" id="ARBA00023002"/>
    </source>
</evidence>
<dbReference type="GO" id="GO:0016616">
    <property type="term" value="F:oxidoreductase activity, acting on the CH-OH group of donors, NAD or NADP as acceptor"/>
    <property type="evidence" value="ECO:0007669"/>
    <property type="project" value="UniProtKB-ARBA"/>
</dbReference>
<dbReference type="InterPro" id="IPR002347">
    <property type="entry name" value="SDR_fam"/>
</dbReference>
<keyword evidence="4" id="KW-0805">Transcription regulation</keyword>
<dbReference type="SMART" id="SM00906">
    <property type="entry name" value="Fungal_trans"/>
    <property type="match status" value="1"/>
</dbReference>
<evidence type="ECO:0000256" key="1">
    <source>
        <dbReference type="ARBA" id="ARBA00004123"/>
    </source>
</evidence>
<evidence type="ECO:0000313" key="12">
    <source>
        <dbReference type="Proteomes" id="UP000782241"/>
    </source>
</evidence>
<evidence type="ECO:0000256" key="8">
    <source>
        <dbReference type="SAM" id="MobiDB-lite"/>
    </source>
</evidence>
<dbReference type="PRINTS" id="PR00080">
    <property type="entry name" value="SDRFAMILY"/>
</dbReference>
<dbReference type="EMBL" id="JAGPUO010000010">
    <property type="protein sequence ID" value="KAG5660199.1"/>
    <property type="molecule type" value="Genomic_DNA"/>
</dbReference>
<dbReference type="PANTHER" id="PTHR47540:SF3">
    <property type="entry name" value="ZN(II)2CYS6 TRANSCRIPTION FACTOR (EUROFUNG)"/>
    <property type="match status" value="1"/>
</dbReference>
<evidence type="ECO:0000259" key="10">
    <source>
        <dbReference type="SMART" id="SM00906"/>
    </source>
</evidence>
<dbReference type="CDD" id="cd05346">
    <property type="entry name" value="SDR_c5"/>
    <property type="match status" value="1"/>
</dbReference>
<feature type="region of interest" description="Disordered" evidence="8">
    <location>
        <begin position="74"/>
        <end position="95"/>
    </location>
</feature>
<dbReference type="GO" id="GO:0005634">
    <property type="term" value="C:nucleus"/>
    <property type="evidence" value="ECO:0007669"/>
    <property type="project" value="UniProtKB-SubCell"/>
</dbReference>
<dbReference type="AlphaFoldDB" id="A0A9P7H1S1"/>
<keyword evidence="5" id="KW-0238">DNA-binding</keyword>
<proteinExistence type="predicted"/>
<evidence type="ECO:0000256" key="7">
    <source>
        <dbReference type="ARBA" id="ARBA00023242"/>
    </source>
</evidence>
<keyword evidence="9" id="KW-0472">Membrane</keyword>
<dbReference type="InterPro" id="IPR051711">
    <property type="entry name" value="Stress_Response_Reg"/>
</dbReference>
<feature type="region of interest" description="Disordered" evidence="8">
    <location>
        <begin position="24"/>
        <end position="51"/>
    </location>
</feature>
<keyword evidence="7" id="KW-0539">Nucleus</keyword>
<keyword evidence="9" id="KW-0812">Transmembrane</keyword>
<dbReference type="InterPro" id="IPR007219">
    <property type="entry name" value="XnlR_reg_dom"/>
</dbReference>
<name>A0A9P7H1S1_9HYPO</name>
<dbReference type="GO" id="GO:0008270">
    <property type="term" value="F:zinc ion binding"/>
    <property type="evidence" value="ECO:0007669"/>
    <property type="project" value="InterPro"/>
</dbReference>
<evidence type="ECO:0000256" key="9">
    <source>
        <dbReference type="SAM" id="Phobius"/>
    </source>
</evidence>
<sequence>MQPGRLPVIPSADEAGQDSITVSAENTMPVSQQNSPGGLNQQFIADSSSGSSNQNLGLQEYGISSHLLAPGATTSGAVTSVQQSPEPSQEDLQGHYIGPASGVSFLLRVQKRMHEAISFSGPGSIFTFGDAPLRNPDYDPNFCMMLPKEDAQRLVDRYFDFAMPTYRFLHRPTIQEWFAEFYETLGTMRDPNNSAAKVALLFMILAHARVYMPEGDRLGPADLRYYLAADHQLSKESGSIRLTSVQARLLQCYYLGTQSRVNHCWSQFGIVTNLALAIGLNRNKRPGVVSGLNHIEVESRRRTFWSAYTLDAYLSVSLGRPRNFHDEDIDTELPACVDDNDITKDHINIAGSSKGYSLMLAPLGHMKLARIIGRILRALYSVKPISLSRRAEETQHISKDLAEWRSDHSQFLDADYFSTSFLAPIVQRQRNVLNMTYWHALILTHRQAVLNNFARISRQNRRGSENDSSTQESVQKCLEAAMDTVGLIENIVGNGQMFRAFWVTAYFAFTSAMVLYIYVIQKWASPPQTYMEYFTAATRCQSHMSTMVEKGSLSERYCFLLEELRIEAVRQINRMHPSANAFGDLEGHSHENGFQSSIIPMDTPSDKTSYTDLMGESGMDYNGMSGVDFSGWVSKRLEGKTVLITGASSGIGKSTAFEFARTSPKNLKLVLTARRIDNLRQIAEDIVKEVGDGVKVHPVQLDVSKPEEVRSFVSKLPAEFSEIDVLVNNAGLVKGVDKAPEIKEEDINVMFATNVTGLINVTQAVLPGMLKRNNGEGSGDIINIGSIAGREPYVGGSIYCATKAAIHSFTESLRKELISKRIRVIRVDPGQVETEFSVVRFGGDKSKADAVYAGCEPLTPDDIAETIVFAAGRRENVVIADTLIFPNHQAAATIMHRKST</sequence>
<feature type="compositionally biased region" description="Polar residues" evidence="8">
    <location>
        <begin position="74"/>
        <end position="91"/>
    </location>
</feature>
<comment type="subcellular location">
    <subcellularLocation>
        <location evidence="1">Nucleus</location>
    </subcellularLocation>
</comment>
<dbReference type="Pfam" id="PF00106">
    <property type="entry name" value="adh_short"/>
    <property type="match status" value="1"/>
</dbReference>
<feature type="domain" description="Xylanolytic transcriptional activator regulatory" evidence="10">
    <location>
        <begin position="264"/>
        <end position="340"/>
    </location>
</feature>
<evidence type="ECO:0000256" key="5">
    <source>
        <dbReference type="ARBA" id="ARBA00023125"/>
    </source>
</evidence>
<gene>
    <name evidence="11" type="ORF">KAF25_003721</name>
</gene>
<dbReference type="Proteomes" id="UP000782241">
    <property type="component" value="Unassembled WGS sequence"/>
</dbReference>